<dbReference type="GO" id="GO:0016020">
    <property type="term" value="C:membrane"/>
    <property type="evidence" value="ECO:0007669"/>
    <property type="project" value="InterPro"/>
</dbReference>
<dbReference type="Pfam" id="PF05345">
    <property type="entry name" value="He_PIG"/>
    <property type="match status" value="3"/>
</dbReference>
<dbReference type="EMBL" id="CP045997">
    <property type="protein sequence ID" value="QHW00681.1"/>
    <property type="molecule type" value="Genomic_DNA"/>
</dbReference>
<dbReference type="SMART" id="SM00736">
    <property type="entry name" value="CADG"/>
    <property type="match status" value="2"/>
</dbReference>
<dbReference type="SUPFAM" id="SSF49313">
    <property type="entry name" value="Cadherin-like"/>
    <property type="match status" value="3"/>
</dbReference>
<dbReference type="GO" id="GO:0005509">
    <property type="term" value="F:calcium ion binding"/>
    <property type="evidence" value="ECO:0007669"/>
    <property type="project" value="InterPro"/>
</dbReference>
<dbReference type="Proteomes" id="UP000464577">
    <property type="component" value="Chromosome"/>
</dbReference>
<feature type="signal peptide" evidence="1">
    <location>
        <begin position="1"/>
        <end position="22"/>
    </location>
</feature>
<keyword evidence="1" id="KW-0732">Signal</keyword>
<dbReference type="PROSITE" id="PS50835">
    <property type="entry name" value="IG_LIKE"/>
    <property type="match status" value="2"/>
</dbReference>
<organism evidence="3 4">
    <name type="scientific">Spirosoma endbachense</name>
    <dbReference type="NCBI Taxonomy" id="2666025"/>
    <lineage>
        <taxon>Bacteria</taxon>
        <taxon>Pseudomonadati</taxon>
        <taxon>Bacteroidota</taxon>
        <taxon>Cytophagia</taxon>
        <taxon>Cytophagales</taxon>
        <taxon>Cytophagaceae</taxon>
        <taxon>Spirosoma</taxon>
    </lineage>
</organism>
<sequence>MKLNVYFLFLALNLCFSQHLFAGNKYWTGNTNTDWNTANNWNPVGVPTASDNAFIRGGTGNPVIAAGTTVTIASIQIYEKTLTISAGATLNVRGDGTLFRYVDLNVSSTLINYGTLAMEAAGGGPVAGVFGPGDDHSLVENYGLIRINSSNNSTAVEMGGPVGGTTSSAIINNYVCGQFIVVSYNILLTDIARFNNNGYTFVGGRISFNGGGGVFTNNGVLKYGSAGTITSNNGSVIVNDNPTNSTIFTYTGTFLGTVNGIYKNANATASAGTFTAPNTFAPSGLSAGEQTLYAKITPSGGGCTYIVPFTYTYADPPNFTTSPTTKSVCSGSSTTFTVAASNATGYQWQVNTGGGFTNLTNTAPYSGVTNTTLSISNVAGLNSYQYRCVATGAGGSTNSNSATLTVNPLPTANILTPSSTTVTCSTPSLSLTATGGGTYRWDNGTTNALRTVTASGTYSVTVTSTGSCTAVDSQVISGNTTAPTANILAPASTTLTCTTTSLSLTATGGGTYRWDNNSTSATRTVTTAATYSVTVTAPNGCTAVDSQVISGNTTAPSANILAPASTTLTCTTTSLSLTATGGGTYRWDNNSTSATRTITTAGTYSVTVTAPNGCTAVDSQVISGNTTAPTANILAPASTTLTCTTTSLSLTATGGGTYRWDNNSTSATRTITTAGTYSVTVTAPNGCTAVDSQVISGNTTAPTANILAPASTTLTCTTTSLSLTATGGGTYRWDNNSTSATRTITTAGTYSVTVTAPNGCTAVDSQVISGNTTAPSANILAPASTTLTCTTTSLSLTATGGGTYRWDDNSTSATRTVTTAGAYSVTATSPITGCSGTASTTVVSTTASVSVSNPIVTTATLSTAFSQTFTASGGVAPFSFSLASGSLPSGLNLSPEGVLSGIPTQSGPFTITVRAADSNGCSGEGASYPLTVLNATPTISDFTASPDPICVGGQVTFSANIANVTGSYAYTLTNGSSTTTGTSSNPSFGQNLTTLVAGIQTFTLTVNSNGQSATATYELTVNAPPTSTLMASNSGVLTCAQSSLTLTAEGGDDYTFSGPGILSQNAETGVAIVNASGVYSVTVTNTETGCYSTTTTTVSSSTAAPSVSITPSGATLSCASPSVSLTAVGVGSVLWNTGSTNPILTVSSAGTYSVTLTSGSGCTAVTSVEVSADQTAPSVSITPSGATLSCASPSVSLTAVGVGSVLWNTGSTNPILTVSSAGTYSVTLTSGSGCTAVTSVEVSADQSAPSVSITPSGATLSCASPSVSLTAVGVGSVLWNTGSTNPILTVSSAGTYSVTLTSGSGCTAVTSVEVSADQSAPSVSITPSGATLSCASPSVSLTAVGVGSVLWNTGSTNPILTVSSAGTYSVTLTSGSGCTAVASVEVSQQPAQTIAFTQQPASSSSVTVGANVTTAVSVTGNPTAFQWYKDNLSNPVGGQTSATLTLANVQLSDAGSYMVVVTGACNSLTSNAFGLSVTPVQTAPFAITAVTTVSCTPILPNRFSVSFTPRYSGLNGQPLSFSVANELLPTTESGPYTLQLYTDNPILTLKATQGGTPPEASYSYNWLEACRTSESPNTPPRVVSTLSSQTATAGTYFTYVIPEGTFTDTETPLSLRLSASGLPAGLGFAGATLSGISSTTVGSPFTINITATDPGGLSVSTPLLLTVLPATTTPPPTQPFAITGVTTISCTPVADRININFAPRYAGLTGQSIAFEIVNELAPTTDPAPYSLTLYRDNPVLTLKATQTGSVEVASFSYNWLAACASAGQDNTPPRVNSPVGNQTAVVGQGYSLNLANTFADQETPNQITLVASGLPAGLSLVGTQISGTPSVSGVSTVVLTATDPGSLSTSTSFVLTVVGVGPSPLTVNLQASPSQFLTNGSTTLTANVSGGTGPYSYVFSGPNSISPTGNSATVSGLSAGVQTFMVMVSDATSPVSQTVTAMVSVTVNEPGNPPTGVFSITGVNTVSCEVVSAGLRRLTFTPLYGGVTGQPISFRVVNELASTTASGPYSLNLYTDNPSITLKAIQQGSDGEASYVYNWLAVCSTGARVGVEAAARLTVEVLGNPVVGDRAEVLIKGAGSHEVGLRVVDTQGNVVSERTIGSGELSQPQTVQLGQPVGQYILQVSTPIQRQTVKILKR</sequence>
<evidence type="ECO:0000313" key="3">
    <source>
        <dbReference type="EMBL" id="QHW00681.1"/>
    </source>
</evidence>
<evidence type="ECO:0000256" key="1">
    <source>
        <dbReference type="SAM" id="SignalP"/>
    </source>
</evidence>
<dbReference type="Pfam" id="PF13927">
    <property type="entry name" value="Ig_3"/>
    <property type="match status" value="1"/>
</dbReference>
<evidence type="ECO:0000259" key="2">
    <source>
        <dbReference type="PROSITE" id="PS50835"/>
    </source>
</evidence>
<feature type="domain" description="Ig-like" evidence="2">
    <location>
        <begin position="308"/>
        <end position="405"/>
    </location>
</feature>
<name>A0A6P1W9U1_9BACT</name>
<dbReference type="RefSeq" id="WP_162391074.1">
    <property type="nucleotide sequence ID" value="NZ_CP045997.1"/>
</dbReference>
<dbReference type="SUPFAM" id="SSF48726">
    <property type="entry name" value="Immunoglobulin"/>
    <property type="match status" value="2"/>
</dbReference>
<gene>
    <name evidence="3" type="ORF">GJR95_39175</name>
</gene>
<proteinExistence type="predicted"/>
<dbReference type="InterPro" id="IPR036179">
    <property type="entry name" value="Ig-like_dom_sf"/>
</dbReference>
<evidence type="ECO:0000313" key="4">
    <source>
        <dbReference type="Proteomes" id="UP000464577"/>
    </source>
</evidence>
<protein>
    <recommendedName>
        <fullName evidence="2">Ig-like domain-containing protein</fullName>
    </recommendedName>
</protein>
<feature type="chain" id="PRO_5026974841" description="Ig-like domain-containing protein" evidence="1">
    <location>
        <begin position="23"/>
        <end position="2139"/>
    </location>
</feature>
<feature type="domain" description="Ig-like" evidence="2">
    <location>
        <begin position="1390"/>
        <end position="1476"/>
    </location>
</feature>
<dbReference type="InterPro" id="IPR015919">
    <property type="entry name" value="Cadherin-like_sf"/>
</dbReference>
<dbReference type="SMART" id="SM00409">
    <property type="entry name" value="IG"/>
    <property type="match status" value="2"/>
</dbReference>
<dbReference type="InterPro" id="IPR007110">
    <property type="entry name" value="Ig-like_dom"/>
</dbReference>
<accession>A0A6P1W9U1</accession>
<keyword evidence="4" id="KW-1185">Reference proteome</keyword>
<dbReference type="InterPro" id="IPR006644">
    <property type="entry name" value="Cadg"/>
</dbReference>
<dbReference type="Gene3D" id="2.60.40.10">
    <property type="entry name" value="Immunoglobulins"/>
    <property type="match status" value="6"/>
</dbReference>
<dbReference type="CDD" id="cd00096">
    <property type="entry name" value="Ig"/>
    <property type="match status" value="1"/>
</dbReference>
<dbReference type="InterPro" id="IPR003599">
    <property type="entry name" value="Ig_sub"/>
</dbReference>
<dbReference type="KEGG" id="senf:GJR95_39175"/>
<dbReference type="InterPro" id="IPR013783">
    <property type="entry name" value="Ig-like_fold"/>
</dbReference>
<reference evidence="3 4" key="1">
    <citation type="submission" date="2019-11" db="EMBL/GenBank/DDBJ databases">
        <title>Spirosoma endbachense sp. nov., isolated from a natural salt meadow.</title>
        <authorList>
            <person name="Rojas J."/>
            <person name="Ambika Manirajan B."/>
            <person name="Ratering S."/>
            <person name="Suarez C."/>
            <person name="Geissler-Plaum R."/>
            <person name="Schnell S."/>
        </authorList>
    </citation>
    <scope>NUCLEOTIDE SEQUENCE [LARGE SCALE GENOMIC DNA]</scope>
    <source>
        <strain evidence="3 4">I-24</strain>
    </source>
</reference>